<dbReference type="Gene3D" id="3.40.50.300">
    <property type="entry name" value="P-loop containing nucleotide triphosphate hydrolases"/>
    <property type="match status" value="1"/>
</dbReference>
<dbReference type="OrthoDB" id="1901at10239"/>
<evidence type="ECO:0000256" key="2">
    <source>
        <dbReference type="ARBA" id="ARBA00022741"/>
    </source>
</evidence>
<evidence type="ECO:0000313" key="6">
    <source>
        <dbReference type="EMBL" id="ACG60340.1"/>
    </source>
</evidence>
<keyword evidence="1" id="KW-1188">Viral release from host cell</keyword>
<dbReference type="RefSeq" id="YP_002128452.1">
    <property type="nucleotide sequence ID" value="NC_011142.1"/>
</dbReference>
<keyword evidence="2" id="KW-0547">Nucleotide-binding</keyword>
<accession>B5AX37</accession>
<feature type="domain" description="Terminase large subunit gp17-like C-terminal" evidence="5">
    <location>
        <begin position="315"/>
        <end position="469"/>
    </location>
</feature>
<sequence length="483" mass="55299">MESINGSHLIQRIRERCEEDFKFFVRYFFKSVKGTKFVLSDHHDVICDALEDVFYGRTSYLIINMPPRYSKTEIAVKMFTAWCYVKNPKCDFIHLSYADILALDNSETVKQIIKSTEFKQLWPDLVIKPNKDSKKAWGTEQGGVFYATSAGGPITGFGAGKMNDFVDGNGFGGAIIIDDPLKPDDAYSDPKRESVNRRWDETIKSRFNSRKTPCIVIMQRIHELDFCGMLLKDSEYKFKHLVLPAIVDEGKVTERPLWPAKHDLPALYAMRAKNSYMFASQMQQMPAPLGGGIIKGAWFKRYSVLPPIKYKAVFVDTAQKAGEHNDYQVAELWALGEDGNLYMVDILRDKFMAYELETRIPDFWNKHKADKNGRLRYMAVEDKSSGTELIQKIQHKLKPRIPIRAIPRGPKSNKLTRVMDVQGYIESGYIYLPDNAPWVSEFIAECESFTADDTHAHDDQIDPMCDAISQMLHNTRPNIADIL</sequence>
<evidence type="ECO:0000313" key="7">
    <source>
        <dbReference type="Proteomes" id="UP000001862"/>
    </source>
</evidence>
<evidence type="ECO:0000256" key="3">
    <source>
        <dbReference type="ARBA" id="ARBA00022840"/>
    </source>
</evidence>
<dbReference type="InterPro" id="IPR006517">
    <property type="entry name" value="Phage_terminase_lsu-like_C"/>
</dbReference>
<keyword evidence="4" id="KW-0231">Viral genome packaging</keyword>
<dbReference type="Proteomes" id="UP000001862">
    <property type="component" value="Segment"/>
</dbReference>
<dbReference type="InterPro" id="IPR027417">
    <property type="entry name" value="P-loop_NTPase"/>
</dbReference>
<dbReference type="GeneID" id="6779464"/>
<dbReference type="InterPro" id="IPR035421">
    <property type="entry name" value="Terminase_6C"/>
</dbReference>
<gene>
    <name evidence="6" type="primary">terL</name>
    <name evidence="6" type="ORF">phiPLPE_18</name>
</gene>
<dbReference type="EMBL" id="EU876853">
    <property type="protein sequence ID" value="ACG60340.1"/>
    <property type="molecule type" value="Genomic_DNA"/>
</dbReference>
<dbReference type="GO" id="GO:0005524">
    <property type="term" value="F:ATP binding"/>
    <property type="evidence" value="ECO:0007669"/>
    <property type="project" value="UniProtKB-KW"/>
</dbReference>
<proteinExistence type="predicted"/>
<keyword evidence="7" id="KW-1185">Reference proteome</keyword>
<keyword evidence="3" id="KW-0067">ATP-binding</keyword>
<dbReference type="NCBIfam" id="TIGR01630">
    <property type="entry name" value="psiM2_ORF9"/>
    <property type="match status" value="1"/>
</dbReference>
<evidence type="ECO:0000259" key="5">
    <source>
        <dbReference type="Pfam" id="PF17289"/>
    </source>
</evidence>
<evidence type="ECO:0000256" key="4">
    <source>
        <dbReference type="ARBA" id="ARBA00023219"/>
    </source>
</evidence>
<dbReference type="KEGG" id="vg:6779464"/>
<reference evidence="7" key="1">
    <citation type="journal article" date="2009" name="Environ. Microbiol. Rep.">
        <title>Isolation and genomic characterization of the first phage infecting Iodobacteria: ?PLPE, a myovirus having a novel set of features.</title>
        <authorList>
            <person name="Leblanc C."/>
            <person name="Caumont-Sarcos A."/>
            <person name="Comeau A.M."/>
            <person name="Krisch H.M."/>
        </authorList>
    </citation>
    <scope>NUCLEOTIDE SEQUENCE [LARGE SCALE GENOMIC DNA]</scope>
</reference>
<dbReference type="Gene3D" id="3.30.420.240">
    <property type="match status" value="1"/>
</dbReference>
<dbReference type="Pfam" id="PF17289">
    <property type="entry name" value="Terminase_6C"/>
    <property type="match status" value="1"/>
</dbReference>
<evidence type="ECO:0000256" key="1">
    <source>
        <dbReference type="ARBA" id="ARBA00022612"/>
    </source>
</evidence>
<organism evidence="6 7">
    <name type="scientific">Iodobacter phage PhiPLPE</name>
    <dbReference type="NCBI Taxonomy" id="551895"/>
    <lineage>
        <taxon>Viruses</taxon>
        <taxon>Duplodnaviria</taxon>
        <taxon>Heunggongvirae</taxon>
        <taxon>Uroviricota</taxon>
        <taxon>Caudoviricetes</taxon>
        <taxon>Iodovirus</taxon>
        <taxon>Iodovirus PLPE</taxon>
    </lineage>
</organism>
<name>B5AX37_9CAUD</name>
<protein>
    <submittedName>
        <fullName evidence="6">Large subunit terminase TerL</fullName>
    </submittedName>
</protein>